<protein>
    <submittedName>
        <fullName evidence="1">DUF2442 domain-containing protein</fullName>
    </submittedName>
</protein>
<dbReference type="InterPro" id="IPR018841">
    <property type="entry name" value="DUF2442"/>
</dbReference>
<dbReference type="InterPro" id="IPR036782">
    <property type="entry name" value="NE0471-like_N"/>
</dbReference>
<dbReference type="AlphaFoldDB" id="A0A414AFX2"/>
<organism evidence="1 2">
    <name type="scientific">Enterocloster bolteae</name>
    <dbReference type="NCBI Taxonomy" id="208479"/>
    <lineage>
        <taxon>Bacteria</taxon>
        <taxon>Bacillati</taxon>
        <taxon>Bacillota</taxon>
        <taxon>Clostridia</taxon>
        <taxon>Lachnospirales</taxon>
        <taxon>Lachnospiraceae</taxon>
        <taxon>Enterocloster</taxon>
    </lineage>
</organism>
<dbReference type="Gene3D" id="3.30.2020.10">
    <property type="entry name" value="NE0471-like N-terminal domain"/>
    <property type="match status" value="1"/>
</dbReference>
<accession>A0A414AFX2</accession>
<reference evidence="1 2" key="1">
    <citation type="submission" date="2018-08" db="EMBL/GenBank/DDBJ databases">
        <title>A genome reference for cultivated species of the human gut microbiota.</title>
        <authorList>
            <person name="Zou Y."/>
            <person name="Xue W."/>
            <person name="Luo G."/>
        </authorList>
    </citation>
    <scope>NUCLEOTIDE SEQUENCE [LARGE SCALE GENOMIC DNA]</scope>
    <source>
        <strain evidence="1 2">AM35-14</strain>
    </source>
</reference>
<gene>
    <name evidence="1" type="ORF">DW839_30830</name>
</gene>
<dbReference type="Pfam" id="PF10387">
    <property type="entry name" value="DUF2442"/>
    <property type="match status" value="1"/>
</dbReference>
<dbReference type="SUPFAM" id="SSF143880">
    <property type="entry name" value="NE0471 N-terminal domain-like"/>
    <property type="match status" value="1"/>
</dbReference>
<evidence type="ECO:0000313" key="2">
    <source>
        <dbReference type="Proteomes" id="UP000283975"/>
    </source>
</evidence>
<proteinExistence type="predicted"/>
<dbReference type="EMBL" id="QSHZ01000060">
    <property type="protein sequence ID" value="RHC46679.1"/>
    <property type="molecule type" value="Genomic_DNA"/>
</dbReference>
<name>A0A414AFX2_9FIRM</name>
<evidence type="ECO:0000313" key="1">
    <source>
        <dbReference type="EMBL" id="RHC46679.1"/>
    </source>
</evidence>
<sequence>MIPRIKEVKPLDNYMLLVVFDDGKTVLYDVKEDIETIPQYGDLKDIYGLFKQAQMDQSRTCVYWTEDIDLPSDTIYEYGVEQ</sequence>
<dbReference type="Proteomes" id="UP000283975">
    <property type="component" value="Unassembled WGS sequence"/>
</dbReference>
<comment type="caution">
    <text evidence="1">The sequence shown here is derived from an EMBL/GenBank/DDBJ whole genome shotgun (WGS) entry which is preliminary data.</text>
</comment>